<reference evidence="1 2" key="1">
    <citation type="submission" date="2019-05" db="EMBL/GenBank/DDBJ databases">
        <title>Another draft genome of Portunus trituberculatus and its Hox gene families provides insights of decapod evolution.</title>
        <authorList>
            <person name="Jeong J.-H."/>
            <person name="Song I."/>
            <person name="Kim S."/>
            <person name="Choi T."/>
            <person name="Kim D."/>
            <person name="Ryu S."/>
            <person name="Kim W."/>
        </authorList>
    </citation>
    <scope>NUCLEOTIDE SEQUENCE [LARGE SCALE GENOMIC DNA]</scope>
    <source>
        <tissue evidence="1">Muscle</tissue>
    </source>
</reference>
<sequence>MGQVCVLIGGLGDVDVDEDVAVVENMTLQVFGSRFGKGYSAESLGNFKGRLDKFMYEDDTVEIVAVRERGRQNVLSVGGKRRGNSVGGFAPRTVL</sequence>
<name>A0A5B7GFY6_PORTR</name>
<evidence type="ECO:0000313" key="1">
    <source>
        <dbReference type="EMBL" id="MPC56273.1"/>
    </source>
</evidence>
<dbReference type="AlphaFoldDB" id="A0A5B7GFY6"/>
<dbReference type="EMBL" id="VSRR010013820">
    <property type="protein sequence ID" value="MPC56273.1"/>
    <property type="molecule type" value="Genomic_DNA"/>
</dbReference>
<organism evidence="1 2">
    <name type="scientific">Portunus trituberculatus</name>
    <name type="common">Swimming crab</name>
    <name type="synonym">Neptunus trituberculatus</name>
    <dbReference type="NCBI Taxonomy" id="210409"/>
    <lineage>
        <taxon>Eukaryota</taxon>
        <taxon>Metazoa</taxon>
        <taxon>Ecdysozoa</taxon>
        <taxon>Arthropoda</taxon>
        <taxon>Crustacea</taxon>
        <taxon>Multicrustacea</taxon>
        <taxon>Malacostraca</taxon>
        <taxon>Eumalacostraca</taxon>
        <taxon>Eucarida</taxon>
        <taxon>Decapoda</taxon>
        <taxon>Pleocyemata</taxon>
        <taxon>Brachyura</taxon>
        <taxon>Eubrachyura</taxon>
        <taxon>Portunoidea</taxon>
        <taxon>Portunidae</taxon>
        <taxon>Portuninae</taxon>
        <taxon>Portunus</taxon>
    </lineage>
</organism>
<proteinExistence type="predicted"/>
<gene>
    <name evidence="1" type="ORF">E2C01_050226</name>
</gene>
<protein>
    <submittedName>
        <fullName evidence="1">Uncharacterized protein</fullName>
    </submittedName>
</protein>
<dbReference type="Proteomes" id="UP000324222">
    <property type="component" value="Unassembled WGS sequence"/>
</dbReference>
<evidence type="ECO:0000313" key="2">
    <source>
        <dbReference type="Proteomes" id="UP000324222"/>
    </source>
</evidence>
<comment type="caution">
    <text evidence="1">The sequence shown here is derived from an EMBL/GenBank/DDBJ whole genome shotgun (WGS) entry which is preliminary data.</text>
</comment>
<keyword evidence="2" id="KW-1185">Reference proteome</keyword>
<accession>A0A5B7GFY6</accession>